<feature type="region of interest" description="Disordered" evidence="1">
    <location>
        <begin position="40"/>
        <end position="91"/>
    </location>
</feature>
<dbReference type="GO" id="GO:0061608">
    <property type="term" value="F:nuclear import signal receptor activity"/>
    <property type="evidence" value="ECO:0007669"/>
    <property type="project" value="TreeGrafter"/>
</dbReference>
<dbReference type="AlphaFoldDB" id="A0AAQ3JRC8"/>
<sequence>MEEQPDHLPVQSKETEGIELNKKRKLQYDLENVPLPLSKHKFGDRIRSSDHPTGEETDGIQNWNEQMAARGLKYDSEELGESYNDSNSVSEGYGTTMTLDLDDEAEKSYGKTASPSVSSSNFKNNICEGNIDPFDIDNVKESSNKEQDMDEVQHPEQLEGYGDYIRNSLENLDPGVEDLMLYSNDAAPHALLLSLDGQDDRSNVKKPTIDKEFEQYFSMLML</sequence>
<dbReference type="GO" id="GO:0051457">
    <property type="term" value="P:maintenance of protein location in nucleus"/>
    <property type="evidence" value="ECO:0007669"/>
    <property type="project" value="TreeGrafter"/>
</dbReference>
<dbReference type="GO" id="GO:0016607">
    <property type="term" value="C:nuclear speck"/>
    <property type="evidence" value="ECO:0007669"/>
    <property type="project" value="TreeGrafter"/>
</dbReference>
<name>A0AAQ3JRC8_9LILI</name>
<gene>
    <name evidence="2" type="ORF">Cni_G02483</name>
</gene>
<feature type="compositionally biased region" description="Basic and acidic residues" evidence="1">
    <location>
        <begin position="41"/>
        <end position="54"/>
    </location>
</feature>
<evidence type="ECO:0000256" key="1">
    <source>
        <dbReference type="SAM" id="MobiDB-lite"/>
    </source>
</evidence>
<accession>A0AAQ3JRC8</accession>
<evidence type="ECO:0000313" key="3">
    <source>
        <dbReference type="Proteomes" id="UP001327560"/>
    </source>
</evidence>
<protein>
    <submittedName>
        <fullName evidence="2">Protein FAR-RED ELONGATED HYPOCOTYL 1 isoform X2</fullName>
    </submittedName>
</protein>
<dbReference type="EMBL" id="CP136890">
    <property type="protein sequence ID" value="WOK93782.1"/>
    <property type="molecule type" value="Genomic_DNA"/>
</dbReference>
<keyword evidence="3" id="KW-1185">Reference proteome</keyword>
<reference evidence="2 3" key="1">
    <citation type="submission" date="2023-10" db="EMBL/GenBank/DDBJ databases">
        <title>Chromosome-scale genome assembly provides insights into flower coloration mechanisms of Canna indica.</title>
        <authorList>
            <person name="Li C."/>
        </authorList>
    </citation>
    <scope>NUCLEOTIDE SEQUENCE [LARGE SCALE GENOMIC DNA]</scope>
    <source>
        <tissue evidence="2">Flower</tissue>
    </source>
</reference>
<dbReference type="GO" id="GO:0005737">
    <property type="term" value="C:cytoplasm"/>
    <property type="evidence" value="ECO:0007669"/>
    <property type="project" value="TreeGrafter"/>
</dbReference>
<dbReference type="PANTHER" id="PTHR37723">
    <property type="entry name" value="PROTEIN FAR-RED ELONGATED HYPOCOTYL 1"/>
    <property type="match status" value="1"/>
</dbReference>
<dbReference type="PANTHER" id="PTHR37723:SF1">
    <property type="entry name" value="PROTEIN FAR-RED-ELONGATED HYPOCOTYL 1-LIKE"/>
    <property type="match status" value="1"/>
</dbReference>
<proteinExistence type="predicted"/>
<evidence type="ECO:0000313" key="2">
    <source>
        <dbReference type="EMBL" id="WOK93782.1"/>
    </source>
</evidence>
<organism evidence="2 3">
    <name type="scientific">Canna indica</name>
    <name type="common">Indian-shot</name>
    <dbReference type="NCBI Taxonomy" id="4628"/>
    <lineage>
        <taxon>Eukaryota</taxon>
        <taxon>Viridiplantae</taxon>
        <taxon>Streptophyta</taxon>
        <taxon>Embryophyta</taxon>
        <taxon>Tracheophyta</taxon>
        <taxon>Spermatophyta</taxon>
        <taxon>Magnoliopsida</taxon>
        <taxon>Liliopsida</taxon>
        <taxon>Zingiberales</taxon>
        <taxon>Cannaceae</taxon>
        <taxon>Canna</taxon>
    </lineage>
</organism>
<dbReference type="Proteomes" id="UP001327560">
    <property type="component" value="Chromosome 1"/>
</dbReference>
<dbReference type="InterPro" id="IPR037766">
    <property type="entry name" value="FHY1"/>
</dbReference>
<dbReference type="GO" id="GO:0009639">
    <property type="term" value="P:response to red or far red light"/>
    <property type="evidence" value="ECO:0007669"/>
    <property type="project" value="InterPro"/>
</dbReference>